<organism evidence="2 3">
    <name type="scientific">Cephalotrichum gorgonifer</name>
    <dbReference type="NCBI Taxonomy" id="2041049"/>
    <lineage>
        <taxon>Eukaryota</taxon>
        <taxon>Fungi</taxon>
        <taxon>Dikarya</taxon>
        <taxon>Ascomycota</taxon>
        <taxon>Pezizomycotina</taxon>
        <taxon>Sordariomycetes</taxon>
        <taxon>Hypocreomycetidae</taxon>
        <taxon>Microascales</taxon>
        <taxon>Microascaceae</taxon>
        <taxon>Cephalotrichum</taxon>
    </lineage>
</organism>
<gene>
    <name evidence="2" type="ORF">DNG_02636</name>
</gene>
<sequence length="103" mass="11216">MPGDACAERVGQVIIRFCLTGAAIFIESQVIPRRAAIIRQGRRLQNWLRLPEPLHIFSKTNPGMTDRDIRLGAAVVGISTLLNIIGLVIIVDSGHYGLRPSSG</sequence>
<evidence type="ECO:0000256" key="1">
    <source>
        <dbReference type="SAM" id="Phobius"/>
    </source>
</evidence>
<name>A0AAE8MST0_9PEZI</name>
<keyword evidence="1" id="KW-0812">Transmembrane</keyword>
<reference evidence="2" key="1">
    <citation type="submission" date="2018-03" db="EMBL/GenBank/DDBJ databases">
        <authorList>
            <person name="Guldener U."/>
        </authorList>
    </citation>
    <scope>NUCLEOTIDE SEQUENCE</scope>
</reference>
<evidence type="ECO:0000313" key="3">
    <source>
        <dbReference type="Proteomes" id="UP001187682"/>
    </source>
</evidence>
<protein>
    <submittedName>
        <fullName evidence="2">Uncharacterized protein</fullName>
    </submittedName>
</protein>
<dbReference type="Proteomes" id="UP001187682">
    <property type="component" value="Unassembled WGS sequence"/>
</dbReference>
<dbReference type="AlphaFoldDB" id="A0AAE8MST0"/>
<feature type="transmembrane region" description="Helical" evidence="1">
    <location>
        <begin position="71"/>
        <end position="91"/>
    </location>
</feature>
<dbReference type="EMBL" id="ONZQ02000003">
    <property type="protein sequence ID" value="SPN99784.1"/>
    <property type="molecule type" value="Genomic_DNA"/>
</dbReference>
<keyword evidence="3" id="KW-1185">Reference proteome</keyword>
<keyword evidence="1" id="KW-1133">Transmembrane helix</keyword>
<accession>A0AAE8MST0</accession>
<proteinExistence type="predicted"/>
<comment type="caution">
    <text evidence="2">The sequence shown here is derived from an EMBL/GenBank/DDBJ whole genome shotgun (WGS) entry which is preliminary data.</text>
</comment>
<keyword evidence="1" id="KW-0472">Membrane</keyword>
<evidence type="ECO:0000313" key="2">
    <source>
        <dbReference type="EMBL" id="SPN99784.1"/>
    </source>
</evidence>